<dbReference type="OrthoDB" id="114708at2759"/>
<dbReference type="PANTHER" id="PTHR36574">
    <property type="entry name" value="RHAMNOGALACTURONATE LYASE-RELATED"/>
    <property type="match status" value="1"/>
</dbReference>
<dbReference type="Gene3D" id="2.70.98.10">
    <property type="match status" value="1"/>
</dbReference>
<evidence type="ECO:0000256" key="6">
    <source>
        <dbReference type="ARBA" id="ARBA00022729"/>
    </source>
</evidence>
<dbReference type="STRING" id="93625.A0A409XG09"/>
<dbReference type="InterPro" id="IPR008979">
    <property type="entry name" value="Galactose-bd-like_sf"/>
</dbReference>
<evidence type="ECO:0000256" key="4">
    <source>
        <dbReference type="ARBA" id="ARBA00012437"/>
    </source>
</evidence>
<evidence type="ECO:0000256" key="2">
    <source>
        <dbReference type="ARBA" id="ARBA00004613"/>
    </source>
</evidence>
<dbReference type="SUPFAM" id="SSF49452">
    <property type="entry name" value="Starch-binding domain-like"/>
    <property type="match status" value="1"/>
</dbReference>
<sequence>MFTLLFLFLSNLLLVFLFPGVFAAFGVTTSGSNLLVDSGAGLVTTINTANGDITSMVFNGMQLQDSTKFTQLSSGLGSANVSHQVTNYTAIITTKTNTITHYYIVKSGINTLYIGTHASAEPTVGELRFIARLSKATVPNGFLVSEVNGGTAIEGSDVFLLDGQTRSKFYSSVRFIEDQVHGVGGPGVGVFMIIPGVGYETSSGGPFFRDINNQGTAQQELYFYMNSNHEQTETFRTGFFGPYAMAVTTGAAPSPSLDTSFMENLGLEGYVPASDRGTVSGHYSGILSGQPVTIGFKNSAAQYWATGSGGYFTRDMMKPGTYAVTLFQGEIEAGNGTVLVTAGQTSSITLSSSLDTPAVIWAIGTVDGTPAGFLNAENIQTMHPSDTRMSDWGPTTFTMGYSPVASFPMAQFQRVNNPTTIQWTASSNQIGARTLRIRTTESFAGGRPQISVNNWNSSTPAAPIKVDSRGVTRGTWRGLNQFYDFAIPTNTLVAGSNVIAINVISGSSGEGFLSPNFVYDSVELF</sequence>
<dbReference type="InterPro" id="IPR013784">
    <property type="entry name" value="Carb-bd-like_fold"/>
</dbReference>
<evidence type="ECO:0000256" key="7">
    <source>
        <dbReference type="ARBA" id="ARBA00023157"/>
    </source>
</evidence>
<proteinExistence type="inferred from homology"/>
<dbReference type="Gene3D" id="2.60.40.1120">
    <property type="entry name" value="Carboxypeptidase-like, regulatory domain"/>
    <property type="match status" value="1"/>
</dbReference>
<evidence type="ECO:0000256" key="3">
    <source>
        <dbReference type="ARBA" id="ARBA00010418"/>
    </source>
</evidence>
<dbReference type="CDD" id="cd10317">
    <property type="entry name" value="RGL4_C"/>
    <property type="match status" value="1"/>
</dbReference>
<organism evidence="16 17">
    <name type="scientific">Psilocybe cyanescens</name>
    <dbReference type="NCBI Taxonomy" id="93625"/>
    <lineage>
        <taxon>Eukaryota</taxon>
        <taxon>Fungi</taxon>
        <taxon>Dikarya</taxon>
        <taxon>Basidiomycota</taxon>
        <taxon>Agaricomycotina</taxon>
        <taxon>Agaricomycetes</taxon>
        <taxon>Agaricomycetidae</taxon>
        <taxon>Agaricales</taxon>
        <taxon>Agaricineae</taxon>
        <taxon>Strophariaceae</taxon>
        <taxon>Psilocybe</taxon>
    </lineage>
</organism>
<dbReference type="AlphaFoldDB" id="A0A409XG09"/>
<dbReference type="InterPro" id="IPR029413">
    <property type="entry name" value="RG-lyase_II"/>
</dbReference>
<evidence type="ECO:0000259" key="14">
    <source>
        <dbReference type="Pfam" id="PF14683"/>
    </source>
</evidence>
<dbReference type="GO" id="GO:0102210">
    <property type="term" value="F:rhamnogalacturonan endolyase activity"/>
    <property type="evidence" value="ECO:0007669"/>
    <property type="project" value="UniProtKB-EC"/>
</dbReference>
<keyword evidence="8" id="KW-0456">Lyase</keyword>
<evidence type="ECO:0000259" key="13">
    <source>
        <dbReference type="Pfam" id="PF09284"/>
    </source>
</evidence>
<comment type="similarity">
    <text evidence="3">Belongs to the polysaccharide lyase 4 family.</text>
</comment>
<comment type="catalytic activity">
    <reaction evidence="1">
        <text>Endotype eliminative cleavage of L-alpha-rhamnopyranosyl-(1-&gt;4)-alpha-D-galactopyranosyluronic acid bonds of rhamnogalacturonan I domains in ramified hairy regions of pectin leaving L-rhamnopyranose at the reducing end and 4-deoxy-4,5-unsaturated D-galactopyranosyluronic acid at the non-reducing end.</text>
        <dbReference type="EC" id="4.2.2.23"/>
    </reaction>
</comment>
<feature type="domain" description="Rhamnogalacturonan lyase" evidence="14">
    <location>
        <begin position="360"/>
        <end position="524"/>
    </location>
</feature>
<dbReference type="InterPro" id="IPR015364">
    <property type="entry name" value="RhgB_N"/>
</dbReference>
<evidence type="ECO:0000256" key="11">
    <source>
        <dbReference type="ARBA" id="ARBA00023326"/>
    </source>
</evidence>
<evidence type="ECO:0000313" key="17">
    <source>
        <dbReference type="Proteomes" id="UP000283269"/>
    </source>
</evidence>
<dbReference type="GO" id="GO:0005576">
    <property type="term" value="C:extracellular region"/>
    <property type="evidence" value="ECO:0007669"/>
    <property type="project" value="UniProtKB-SubCell"/>
</dbReference>
<dbReference type="Gene3D" id="2.60.120.260">
    <property type="entry name" value="Galactose-binding domain-like"/>
    <property type="match status" value="1"/>
</dbReference>
<feature type="domain" description="Rhamnogalacturonan lyase" evidence="15">
    <location>
        <begin position="281"/>
        <end position="347"/>
    </location>
</feature>
<dbReference type="EMBL" id="NHYD01001847">
    <property type="protein sequence ID" value="PPQ89685.1"/>
    <property type="molecule type" value="Genomic_DNA"/>
</dbReference>
<dbReference type="GO" id="GO:0030246">
    <property type="term" value="F:carbohydrate binding"/>
    <property type="evidence" value="ECO:0007669"/>
    <property type="project" value="InterPro"/>
</dbReference>
<dbReference type="Proteomes" id="UP000283269">
    <property type="component" value="Unassembled WGS sequence"/>
</dbReference>
<comment type="caution">
    <text evidence="16">The sequence shown here is derived from an EMBL/GenBank/DDBJ whole genome shotgun (WGS) entry which is preliminary data.</text>
</comment>
<keyword evidence="11" id="KW-0624">Polysaccharide degradation</keyword>
<evidence type="ECO:0000256" key="9">
    <source>
        <dbReference type="ARBA" id="ARBA00023277"/>
    </source>
</evidence>
<protein>
    <recommendedName>
        <fullName evidence="4">rhamnogalacturonan endolyase</fullName>
        <ecNumber evidence="4">4.2.2.23</ecNumber>
    </recommendedName>
</protein>
<evidence type="ECO:0000256" key="1">
    <source>
        <dbReference type="ARBA" id="ARBA00001324"/>
    </source>
</evidence>
<dbReference type="Pfam" id="PF09284">
    <property type="entry name" value="RhgB_N"/>
    <property type="match status" value="1"/>
</dbReference>
<dbReference type="InParanoid" id="A0A409XG09"/>
<keyword evidence="5" id="KW-0964">Secreted</keyword>
<comment type="subcellular location">
    <subcellularLocation>
        <location evidence="2">Secreted</location>
    </subcellularLocation>
</comment>
<dbReference type="GO" id="GO:0045490">
    <property type="term" value="P:pectin catabolic process"/>
    <property type="evidence" value="ECO:0007669"/>
    <property type="project" value="TreeGrafter"/>
</dbReference>
<gene>
    <name evidence="16" type="ORF">CVT25_013872</name>
</gene>
<dbReference type="Pfam" id="PF14686">
    <property type="entry name" value="fn3_3"/>
    <property type="match status" value="1"/>
</dbReference>
<keyword evidence="9" id="KW-0119">Carbohydrate metabolism</keyword>
<feature type="signal peptide" evidence="12">
    <location>
        <begin position="1"/>
        <end position="23"/>
    </location>
</feature>
<evidence type="ECO:0000313" key="16">
    <source>
        <dbReference type="EMBL" id="PPQ89685.1"/>
    </source>
</evidence>
<evidence type="ECO:0000256" key="5">
    <source>
        <dbReference type="ARBA" id="ARBA00022525"/>
    </source>
</evidence>
<evidence type="ECO:0000256" key="12">
    <source>
        <dbReference type="SAM" id="SignalP"/>
    </source>
</evidence>
<dbReference type="InterPro" id="IPR029411">
    <property type="entry name" value="RG-lyase_III"/>
</dbReference>
<dbReference type="PANTHER" id="PTHR36574:SF1">
    <property type="entry name" value="RHAMNOGALACTURONATE LYASE-RELATED"/>
    <property type="match status" value="1"/>
</dbReference>
<dbReference type="Pfam" id="PF14683">
    <property type="entry name" value="CBM-like"/>
    <property type="match status" value="1"/>
</dbReference>
<feature type="chain" id="PRO_5019020699" description="rhamnogalacturonan endolyase" evidence="12">
    <location>
        <begin position="24"/>
        <end position="525"/>
    </location>
</feature>
<dbReference type="SUPFAM" id="SSF49785">
    <property type="entry name" value="Galactose-binding domain-like"/>
    <property type="match status" value="1"/>
</dbReference>
<keyword evidence="7" id="KW-1015">Disulfide bond</keyword>
<reference evidence="16 17" key="1">
    <citation type="journal article" date="2018" name="Evol. Lett.">
        <title>Horizontal gene cluster transfer increased hallucinogenic mushroom diversity.</title>
        <authorList>
            <person name="Reynolds H.T."/>
            <person name="Vijayakumar V."/>
            <person name="Gluck-Thaler E."/>
            <person name="Korotkin H.B."/>
            <person name="Matheny P.B."/>
            <person name="Slot J.C."/>
        </authorList>
    </citation>
    <scope>NUCLEOTIDE SEQUENCE [LARGE SCALE GENOMIC DNA]</scope>
    <source>
        <strain evidence="16 17">2631</strain>
    </source>
</reference>
<accession>A0A409XG09</accession>
<dbReference type="GO" id="GO:0071555">
    <property type="term" value="P:cell wall organization"/>
    <property type="evidence" value="ECO:0007669"/>
    <property type="project" value="UniProtKB-KW"/>
</dbReference>
<feature type="domain" description="Rhamnogalacturonase B N-terminal" evidence="13">
    <location>
        <begin position="25"/>
        <end position="269"/>
    </location>
</feature>
<dbReference type="InterPro" id="IPR016590">
    <property type="entry name" value="Rhamnogalacturonase_B"/>
</dbReference>
<keyword evidence="6 12" id="KW-0732">Signal</keyword>
<evidence type="ECO:0000259" key="15">
    <source>
        <dbReference type="Pfam" id="PF14686"/>
    </source>
</evidence>
<evidence type="ECO:0000256" key="8">
    <source>
        <dbReference type="ARBA" id="ARBA00023239"/>
    </source>
</evidence>
<dbReference type="InterPro" id="IPR014718">
    <property type="entry name" value="GH-type_carb-bd"/>
</dbReference>
<evidence type="ECO:0000256" key="10">
    <source>
        <dbReference type="ARBA" id="ARBA00023316"/>
    </source>
</evidence>
<keyword evidence="17" id="KW-1185">Reference proteome</keyword>
<keyword evidence="10" id="KW-0961">Cell wall biogenesis/degradation</keyword>
<name>A0A409XG09_PSICY</name>
<dbReference type="InterPro" id="IPR011013">
    <property type="entry name" value="Gal_mutarotase_sf_dom"/>
</dbReference>
<dbReference type="SUPFAM" id="SSF74650">
    <property type="entry name" value="Galactose mutarotase-like"/>
    <property type="match status" value="1"/>
</dbReference>
<dbReference type="EC" id="4.2.2.23" evidence="4"/>